<accession>A0ABQ1PRF1</accession>
<feature type="transmembrane region" description="Helical" evidence="2">
    <location>
        <begin position="62"/>
        <end position="82"/>
    </location>
</feature>
<keyword evidence="1" id="KW-0175">Coiled coil</keyword>
<dbReference type="RefSeq" id="WP_088271777.1">
    <property type="nucleotide sequence ID" value="NZ_BMKI01000012.1"/>
</dbReference>
<evidence type="ECO:0000313" key="4">
    <source>
        <dbReference type="Proteomes" id="UP000630615"/>
    </source>
</evidence>
<keyword evidence="2" id="KW-0472">Membrane</keyword>
<feature type="transmembrane region" description="Helical" evidence="2">
    <location>
        <begin position="102"/>
        <end position="133"/>
    </location>
</feature>
<evidence type="ECO:0000256" key="2">
    <source>
        <dbReference type="SAM" id="Phobius"/>
    </source>
</evidence>
<gene>
    <name evidence="3" type="ORF">GCM10011573_33940</name>
</gene>
<dbReference type="EMBL" id="BMKI01000012">
    <property type="protein sequence ID" value="GGD01579.1"/>
    <property type="molecule type" value="Genomic_DNA"/>
</dbReference>
<protein>
    <submittedName>
        <fullName evidence="3">Uncharacterized protein</fullName>
    </submittedName>
</protein>
<evidence type="ECO:0000256" key="1">
    <source>
        <dbReference type="SAM" id="Coils"/>
    </source>
</evidence>
<dbReference type="Proteomes" id="UP000630615">
    <property type="component" value="Unassembled WGS sequence"/>
</dbReference>
<keyword evidence="4" id="KW-1185">Reference proteome</keyword>
<comment type="caution">
    <text evidence="3">The sequence shown here is derived from an EMBL/GenBank/DDBJ whole genome shotgun (WGS) entry which is preliminary data.</text>
</comment>
<name>A0ABQ1PRF1_9ENTE</name>
<feature type="coiled-coil region" evidence="1">
    <location>
        <begin position="149"/>
        <end position="186"/>
    </location>
</feature>
<keyword evidence="2" id="KW-1133">Transmembrane helix</keyword>
<keyword evidence="2" id="KW-0812">Transmembrane</keyword>
<reference evidence="4" key="1">
    <citation type="journal article" date="2019" name="Int. J. Syst. Evol. Microbiol.">
        <title>The Global Catalogue of Microorganisms (GCM) 10K type strain sequencing project: providing services to taxonomists for standard genome sequencing and annotation.</title>
        <authorList>
            <consortium name="The Broad Institute Genomics Platform"/>
            <consortium name="The Broad Institute Genome Sequencing Center for Infectious Disease"/>
            <person name="Wu L."/>
            <person name="Ma J."/>
        </authorList>
    </citation>
    <scope>NUCLEOTIDE SEQUENCE [LARGE SCALE GENOMIC DNA]</scope>
    <source>
        <strain evidence="4">CGMCC 1.15942</strain>
    </source>
</reference>
<organism evidence="3 4">
    <name type="scientific">Enterococcus wangshanyuanii</name>
    <dbReference type="NCBI Taxonomy" id="2005703"/>
    <lineage>
        <taxon>Bacteria</taxon>
        <taxon>Bacillati</taxon>
        <taxon>Bacillota</taxon>
        <taxon>Bacilli</taxon>
        <taxon>Lactobacillales</taxon>
        <taxon>Enterococcaceae</taxon>
        <taxon>Enterococcus</taxon>
    </lineage>
</organism>
<proteinExistence type="predicted"/>
<evidence type="ECO:0000313" key="3">
    <source>
        <dbReference type="EMBL" id="GGD01579.1"/>
    </source>
</evidence>
<sequence>MAESVKESIDYAEYKLKKKNLLKLLDRKTKKVLYLEKRTNLLKKLPFLGYFDRSKLVLRTKWYMIPLLAVVPLFALFGKMIYDSGFEQPDIVHMMVPATYLSLFGNVIFTLIVLFLWLLILGIISLAILGVIVEVVKFTSYVFSDRYLVIELKELAERIEKDKRAIKKAQEELNLLNKEWELYAEEKE</sequence>